<gene>
    <name evidence="1" type="ORF">HMPREF9220_0715</name>
</gene>
<name>E4LA85_9FIRM</name>
<comment type="caution">
    <text evidence="1">The sequence shown here is derived from an EMBL/GenBank/DDBJ whole genome shotgun (WGS) entry which is preliminary data.</text>
</comment>
<accession>E4LA85</accession>
<organism evidence="1 2">
    <name type="scientific">Dialister micraerophilus UPII 345-E</name>
    <dbReference type="NCBI Taxonomy" id="910314"/>
    <lineage>
        <taxon>Bacteria</taxon>
        <taxon>Bacillati</taxon>
        <taxon>Bacillota</taxon>
        <taxon>Negativicutes</taxon>
        <taxon>Veillonellales</taxon>
        <taxon>Veillonellaceae</taxon>
        <taxon>Dialister</taxon>
    </lineage>
</organism>
<protein>
    <submittedName>
        <fullName evidence="1">Uncharacterized protein</fullName>
    </submittedName>
</protein>
<evidence type="ECO:0000313" key="1">
    <source>
        <dbReference type="EMBL" id="EFR42293.1"/>
    </source>
</evidence>
<dbReference type="RefSeq" id="WP_007555158.1">
    <property type="nucleotide sequence ID" value="NZ_AENT01000028.1"/>
</dbReference>
<proteinExistence type="predicted"/>
<reference evidence="1 2" key="1">
    <citation type="submission" date="2010-11" db="EMBL/GenBank/DDBJ databases">
        <authorList>
            <person name="Durkin A.S."/>
            <person name="Madupu R."/>
            <person name="Torralba M."/>
            <person name="Gillis M."/>
            <person name="Methe B."/>
            <person name="Sutton G."/>
            <person name="Nelson K.E."/>
        </authorList>
    </citation>
    <scope>NUCLEOTIDE SEQUENCE [LARGE SCALE GENOMIC DNA]</scope>
    <source>
        <strain evidence="1 2">UPII 345-E</strain>
    </source>
</reference>
<sequence length="187" mass="21913">MNFTITDKNGNKRTIELTEDKEKLGGVEDKLVIIKDGKKYYAPLVEKAEEKYPRMYVIKKDGIKRYVGDVEIKVPSDTIEKNNWKGNPLRRKLLWNFKVPEGITMLKLNIKKIKEDFFIKVRPLQEIVIIGKPMGYRGEQASYYVNQHKVRQTWIRPISISFSKEINSYSGKDILDISNEENQRESD</sequence>
<dbReference type="EMBL" id="AENT01000028">
    <property type="protein sequence ID" value="EFR42293.1"/>
    <property type="molecule type" value="Genomic_DNA"/>
</dbReference>
<evidence type="ECO:0000313" key="2">
    <source>
        <dbReference type="Proteomes" id="UP000004594"/>
    </source>
</evidence>
<dbReference type="Proteomes" id="UP000004594">
    <property type="component" value="Unassembled WGS sequence"/>
</dbReference>
<dbReference type="AlphaFoldDB" id="E4LA85"/>